<name>G6AZV7_9BACT</name>
<gene>
    <name evidence="1" type="ORF">HMPREF0673_02174</name>
</gene>
<dbReference type="PATRIC" id="fig|1002367.3.peg.1763"/>
<evidence type="ECO:0000313" key="2">
    <source>
        <dbReference type="Proteomes" id="UP000004407"/>
    </source>
</evidence>
<evidence type="ECO:0000313" key="1">
    <source>
        <dbReference type="EMBL" id="EHJ38089.1"/>
    </source>
</evidence>
<organism evidence="1 2">
    <name type="scientific">Leyella stercorea DSM 18206</name>
    <dbReference type="NCBI Taxonomy" id="1002367"/>
    <lineage>
        <taxon>Bacteria</taxon>
        <taxon>Pseudomonadati</taxon>
        <taxon>Bacteroidota</taxon>
        <taxon>Bacteroidia</taxon>
        <taxon>Bacteroidales</taxon>
        <taxon>Prevotellaceae</taxon>
        <taxon>Leyella</taxon>
    </lineage>
</organism>
<dbReference type="AlphaFoldDB" id="G6AZV7"/>
<sequence>MAIKIAISLTALSLIQIGMAEVWDRKGSAPNVGQDRQAHYLFIPHHCRITARWVGRGVVARLVWWAVVQ</sequence>
<dbReference type="Proteomes" id="UP000004407">
    <property type="component" value="Unassembled WGS sequence"/>
</dbReference>
<dbReference type="HOGENOM" id="CLU_2772504_0_0_10"/>
<accession>G6AZV7</accession>
<comment type="caution">
    <text evidence="1">The sequence shown here is derived from an EMBL/GenBank/DDBJ whole genome shotgun (WGS) entry which is preliminary data.</text>
</comment>
<dbReference type="EMBL" id="AFZZ01000186">
    <property type="protein sequence ID" value="EHJ38089.1"/>
    <property type="molecule type" value="Genomic_DNA"/>
</dbReference>
<dbReference type="GeneID" id="78337701"/>
<proteinExistence type="predicted"/>
<protein>
    <submittedName>
        <fullName evidence="1">Uncharacterized protein</fullName>
    </submittedName>
</protein>
<reference evidence="1 2" key="1">
    <citation type="submission" date="2011-08" db="EMBL/GenBank/DDBJ databases">
        <authorList>
            <person name="Weinstock G."/>
            <person name="Sodergren E."/>
            <person name="Clifton S."/>
            <person name="Fulton L."/>
            <person name="Fulton B."/>
            <person name="Courtney L."/>
            <person name="Fronick C."/>
            <person name="Harrison M."/>
            <person name="Strong C."/>
            <person name="Farmer C."/>
            <person name="Delahaunty K."/>
            <person name="Markovic C."/>
            <person name="Hall O."/>
            <person name="Minx P."/>
            <person name="Tomlinson C."/>
            <person name="Mitreva M."/>
            <person name="Hou S."/>
            <person name="Chen J."/>
            <person name="Wollam A."/>
            <person name="Pepin K.H."/>
            <person name="Johnson M."/>
            <person name="Bhonagiri V."/>
            <person name="Zhang X."/>
            <person name="Suruliraj S."/>
            <person name="Warren W."/>
            <person name="Chinwalla A."/>
            <person name="Mardis E.R."/>
            <person name="Wilson R.K."/>
        </authorList>
    </citation>
    <scope>NUCLEOTIDE SEQUENCE [LARGE SCALE GENOMIC DNA]</scope>
    <source>
        <strain evidence="1 2">DSM 18206</strain>
    </source>
</reference>
<dbReference type="RefSeq" id="WP_007901457.1">
    <property type="nucleotide sequence ID" value="NZ_JH379449.1"/>
</dbReference>